<reference evidence="2 3" key="1">
    <citation type="submission" date="2024-04" db="EMBL/GenBank/DDBJ databases">
        <title>Human intestinal bacterial collection.</title>
        <authorList>
            <person name="Pauvert C."/>
            <person name="Hitch T.C.A."/>
            <person name="Clavel T."/>
        </authorList>
    </citation>
    <scope>NUCLEOTIDE SEQUENCE [LARGE SCALE GENOMIC DNA]</scope>
    <source>
        <strain evidence="2 3">CLA-SR-H019</strain>
    </source>
</reference>
<dbReference type="InterPro" id="IPR023188">
    <property type="entry name" value="DPS_DNA-bd_CS"/>
</dbReference>
<keyword evidence="3" id="KW-1185">Reference proteome</keyword>
<dbReference type="RefSeq" id="WP_349188315.1">
    <property type="nucleotide sequence ID" value="NZ_JBBNPP010000004.1"/>
</dbReference>
<feature type="domain" description="Ferritin/DPS" evidence="1">
    <location>
        <begin position="3"/>
        <end position="141"/>
    </location>
</feature>
<dbReference type="PROSITE" id="PS00818">
    <property type="entry name" value="DPS_1"/>
    <property type="match status" value="1"/>
</dbReference>
<comment type="caution">
    <text evidence="2">The sequence shown here is derived from an EMBL/GenBank/DDBJ whole genome shotgun (WGS) entry which is preliminary data.</text>
</comment>
<dbReference type="PANTHER" id="PTHR42932:SF1">
    <property type="entry name" value="GENERAL STRESS PROTEIN 20U"/>
    <property type="match status" value="1"/>
</dbReference>
<gene>
    <name evidence="2" type="ORF">AAA073_03060</name>
</gene>
<accession>A0ABV1IZU2</accession>
<dbReference type="PIRSF" id="PIRSF005900">
    <property type="entry name" value="Dps"/>
    <property type="match status" value="1"/>
</dbReference>
<evidence type="ECO:0000313" key="3">
    <source>
        <dbReference type="Proteomes" id="UP001491691"/>
    </source>
</evidence>
<organism evidence="2 3">
    <name type="scientific">Peptoniphilus senegalensis</name>
    <dbReference type="NCBI Taxonomy" id="1465757"/>
    <lineage>
        <taxon>Bacteria</taxon>
        <taxon>Bacillati</taxon>
        <taxon>Bacillota</taxon>
        <taxon>Tissierellia</taxon>
        <taxon>Tissierellales</taxon>
        <taxon>Peptoniphilaceae</taxon>
        <taxon>Peptoniphilus</taxon>
    </lineage>
</organism>
<dbReference type="InterPro" id="IPR002177">
    <property type="entry name" value="DPS_DNA-bd"/>
</dbReference>
<dbReference type="PANTHER" id="PTHR42932">
    <property type="entry name" value="GENERAL STRESS PROTEIN 20U"/>
    <property type="match status" value="1"/>
</dbReference>
<name>A0ABV1IZU2_9FIRM</name>
<dbReference type="CDD" id="cd01043">
    <property type="entry name" value="DPS"/>
    <property type="match status" value="1"/>
</dbReference>
<dbReference type="Proteomes" id="UP001491691">
    <property type="component" value="Unassembled WGS sequence"/>
</dbReference>
<proteinExistence type="predicted"/>
<protein>
    <submittedName>
        <fullName evidence="2">DNA starvation/stationary phase protection protein</fullName>
    </submittedName>
</protein>
<dbReference type="InterPro" id="IPR008331">
    <property type="entry name" value="Ferritin_DPS_dom"/>
</dbReference>
<evidence type="ECO:0000259" key="1">
    <source>
        <dbReference type="Pfam" id="PF00210"/>
    </source>
</evidence>
<sequence length="142" mass="16606">MKQIKIYLADLWAANIMLHNLHWNVIGFNFKGVHEYTEALYNELFEYSDEVAEYIRQRGEVAFGNIKEYSETTSFENLENKEISCNDAVIKILEIIKSLNNSAKEIADSSNDFLLSNIMEDQMTNYIKQIWFMESMLANTNK</sequence>
<dbReference type="Pfam" id="PF00210">
    <property type="entry name" value="Ferritin"/>
    <property type="match status" value="1"/>
</dbReference>
<dbReference type="EMBL" id="JBBNPP010000004">
    <property type="protein sequence ID" value="MEQ3346415.1"/>
    <property type="molecule type" value="Genomic_DNA"/>
</dbReference>
<evidence type="ECO:0000313" key="2">
    <source>
        <dbReference type="EMBL" id="MEQ3346415.1"/>
    </source>
</evidence>